<dbReference type="RefSeq" id="WP_072914554.1">
    <property type="nucleotide sequence ID" value="NZ_FQYQ01000006.1"/>
</dbReference>
<name>A0A1M6EPE4_PSEXY</name>
<keyword evidence="4" id="KW-1185">Reference proteome</keyword>
<dbReference type="OrthoDB" id="1997149at2"/>
<gene>
    <name evidence="3" type="ORF">SAMN02745725_01284</name>
</gene>
<evidence type="ECO:0000313" key="3">
    <source>
        <dbReference type="EMBL" id="SHI87238.1"/>
    </source>
</evidence>
<sequence>MKKRRRRQRRAISVAVIVIAILMIIGLAGYLFLQKNNHQDETAGIDIPATSSTETTKSDEAESSSETSENTYESLINGTGKLSFDYYKKNVYIDNVYQSYQDEFVSKLTKDDYTISELVDDMNAIFSNPDNYYAEGKVKSVEYAYLDCGNDGNQEMVLRFTCPIVEEASSIEFILKEIDKKIQVVYSYCSWSRSETSINYQGFISGGGSNGASNHGYDCGIINADGSYTYGYYEEEESDLSMLAYRYGVEDLDTTSLPGNIVVYSLQTEKSTADKMAPIVFSYLVYDDNFSETLDIPNLYTDSEYQNLINTIPDAQFIPYDEFEAKINAKLDSIGATQTVIGSNQLQYNKINL</sequence>
<reference evidence="3 4" key="1">
    <citation type="submission" date="2016-11" db="EMBL/GenBank/DDBJ databases">
        <authorList>
            <person name="Jaros S."/>
            <person name="Januszkiewicz K."/>
            <person name="Wedrychowicz H."/>
        </authorList>
    </citation>
    <scope>NUCLEOTIDE SEQUENCE [LARGE SCALE GENOMIC DNA]</scope>
    <source>
        <strain evidence="3 4">DSM 14809</strain>
    </source>
</reference>
<evidence type="ECO:0000256" key="1">
    <source>
        <dbReference type="SAM" id="MobiDB-lite"/>
    </source>
</evidence>
<feature type="transmembrane region" description="Helical" evidence="2">
    <location>
        <begin position="12"/>
        <end position="33"/>
    </location>
</feature>
<dbReference type="STRING" id="185007.SAMN02910350_01327"/>
<evidence type="ECO:0000313" key="4">
    <source>
        <dbReference type="Proteomes" id="UP000184185"/>
    </source>
</evidence>
<keyword evidence="2" id="KW-0472">Membrane</keyword>
<protein>
    <submittedName>
        <fullName evidence="3">Uncharacterized protein</fullName>
    </submittedName>
</protein>
<dbReference type="Proteomes" id="UP000184185">
    <property type="component" value="Unassembled WGS sequence"/>
</dbReference>
<keyword evidence="2" id="KW-0812">Transmembrane</keyword>
<organism evidence="3 4">
    <name type="scientific">Pseudobutyrivibrio xylanivorans DSM 14809</name>
    <dbReference type="NCBI Taxonomy" id="1123012"/>
    <lineage>
        <taxon>Bacteria</taxon>
        <taxon>Bacillati</taxon>
        <taxon>Bacillota</taxon>
        <taxon>Clostridia</taxon>
        <taxon>Lachnospirales</taxon>
        <taxon>Lachnospiraceae</taxon>
        <taxon>Pseudobutyrivibrio</taxon>
    </lineage>
</organism>
<evidence type="ECO:0000256" key="2">
    <source>
        <dbReference type="SAM" id="Phobius"/>
    </source>
</evidence>
<proteinExistence type="predicted"/>
<keyword evidence="2" id="KW-1133">Transmembrane helix</keyword>
<dbReference type="AlphaFoldDB" id="A0A1M6EPE4"/>
<feature type="region of interest" description="Disordered" evidence="1">
    <location>
        <begin position="43"/>
        <end position="72"/>
    </location>
</feature>
<dbReference type="EMBL" id="FQYQ01000006">
    <property type="protein sequence ID" value="SHI87238.1"/>
    <property type="molecule type" value="Genomic_DNA"/>
</dbReference>
<accession>A0A1M6EPE4</accession>